<organism evidence="1 2">
    <name type="scientific">Trifolium pratense</name>
    <name type="common">Red clover</name>
    <dbReference type="NCBI Taxonomy" id="57577"/>
    <lineage>
        <taxon>Eukaryota</taxon>
        <taxon>Viridiplantae</taxon>
        <taxon>Streptophyta</taxon>
        <taxon>Embryophyta</taxon>
        <taxon>Tracheophyta</taxon>
        <taxon>Spermatophyta</taxon>
        <taxon>Magnoliopsida</taxon>
        <taxon>eudicotyledons</taxon>
        <taxon>Gunneridae</taxon>
        <taxon>Pentapetalae</taxon>
        <taxon>rosids</taxon>
        <taxon>fabids</taxon>
        <taxon>Fabales</taxon>
        <taxon>Fabaceae</taxon>
        <taxon>Papilionoideae</taxon>
        <taxon>50 kb inversion clade</taxon>
        <taxon>NPAAA clade</taxon>
        <taxon>Hologalegina</taxon>
        <taxon>IRL clade</taxon>
        <taxon>Trifolieae</taxon>
        <taxon>Trifolium</taxon>
    </lineage>
</organism>
<dbReference type="EMBL" id="ASHM01089312">
    <property type="protein sequence ID" value="PNX63039.1"/>
    <property type="molecule type" value="Genomic_DNA"/>
</dbReference>
<accession>A0A2K3K9U1</accession>
<reference evidence="1 2" key="2">
    <citation type="journal article" date="2017" name="Front. Plant Sci.">
        <title>Gene Classification and Mining of Molecular Markers Useful in Red Clover (Trifolium pratense) Breeding.</title>
        <authorList>
            <person name="Istvanek J."/>
            <person name="Dluhosova J."/>
            <person name="Dluhos P."/>
            <person name="Patkova L."/>
            <person name="Nedelnik J."/>
            <person name="Repkova J."/>
        </authorList>
    </citation>
    <scope>NUCLEOTIDE SEQUENCE [LARGE SCALE GENOMIC DNA]</scope>
    <source>
        <strain evidence="2">cv. Tatra</strain>
        <tissue evidence="1">Young leaves</tissue>
    </source>
</reference>
<name>A0A2K3K9U1_TRIPR</name>
<proteinExistence type="predicted"/>
<protein>
    <submittedName>
        <fullName evidence="1">Uncharacterized protein</fullName>
    </submittedName>
</protein>
<gene>
    <name evidence="1" type="ORF">L195_g053309</name>
</gene>
<comment type="caution">
    <text evidence="1">The sequence shown here is derived from an EMBL/GenBank/DDBJ whole genome shotgun (WGS) entry which is preliminary data.</text>
</comment>
<dbReference type="Proteomes" id="UP000236291">
    <property type="component" value="Unassembled WGS sequence"/>
</dbReference>
<sequence length="24" mass="2724">MRFRNRFLIIFIAENALSAVAVAT</sequence>
<feature type="non-terminal residue" evidence="1">
    <location>
        <position position="24"/>
    </location>
</feature>
<evidence type="ECO:0000313" key="1">
    <source>
        <dbReference type="EMBL" id="PNX63039.1"/>
    </source>
</evidence>
<evidence type="ECO:0000313" key="2">
    <source>
        <dbReference type="Proteomes" id="UP000236291"/>
    </source>
</evidence>
<reference evidence="1 2" key="1">
    <citation type="journal article" date="2014" name="Am. J. Bot.">
        <title>Genome assembly and annotation for red clover (Trifolium pratense; Fabaceae).</title>
        <authorList>
            <person name="Istvanek J."/>
            <person name="Jaros M."/>
            <person name="Krenek A."/>
            <person name="Repkova J."/>
        </authorList>
    </citation>
    <scope>NUCLEOTIDE SEQUENCE [LARGE SCALE GENOMIC DNA]</scope>
    <source>
        <strain evidence="2">cv. Tatra</strain>
        <tissue evidence="1">Young leaves</tissue>
    </source>
</reference>
<dbReference type="AlphaFoldDB" id="A0A2K3K9U1"/>